<keyword evidence="1" id="KW-0472">Membrane</keyword>
<keyword evidence="2" id="KW-1185">Reference proteome</keyword>
<accession>A0A0N5B013</accession>
<organism evidence="2 3">
    <name type="scientific">Syphacia muris</name>
    <dbReference type="NCBI Taxonomy" id="451379"/>
    <lineage>
        <taxon>Eukaryota</taxon>
        <taxon>Metazoa</taxon>
        <taxon>Ecdysozoa</taxon>
        <taxon>Nematoda</taxon>
        <taxon>Chromadorea</taxon>
        <taxon>Rhabditida</taxon>
        <taxon>Spirurina</taxon>
        <taxon>Oxyuridomorpha</taxon>
        <taxon>Oxyuroidea</taxon>
        <taxon>Oxyuridae</taxon>
        <taxon>Syphacia</taxon>
    </lineage>
</organism>
<proteinExistence type="predicted"/>
<evidence type="ECO:0000313" key="3">
    <source>
        <dbReference type="WBParaSite" id="SMUV_0001060101-mRNA-1"/>
    </source>
</evidence>
<dbReference type="WBParaSite" id="SMUV_0001060101-mRNA-1">
    <property type="protein sequence ID" value="SMUV_0001060101-mRNA-1"/>
    <property type="gene ID" value="SMUV_0001060101"/>
</dbReference>
<feature type="transmembrane region" description="Helical" evidence="1">
    <location>
        <begin position="64"/>
        <end position="88"/>
    </location>
</feature>
<sequence length="89" mass="9227">MDGDIGGALEAACIDVCMDSRIIFQMKILKLLELCLAAIKYSYGNSVWVKRFICPAMSVHTSQTYLSAAATATAAAAAAAAANAIALLA</sequence>
<name>A0A0N5B013_9BILA</name>
<evidence type="ECO:0000313" key="2">
    <source>
        <dbReference type="Proteomes" id="UP000046393"/>
    </source>
</evidence>
<reference evidence="3" key="1">
    <citation type="submission" date="2017-02" db="UniProtKB">
        <authorList>
            <consortium name="WormBaseParasite"/>
        </authorList>
    </citation>
    <scope>IDENTIFICATION</scope>
</reference>
<protein>
    <submittedName>
        <fullName evidence="3">Protein kinase domain-containing protein</fullName>
    </submittedName>
</protein>
<evidence type="ECO:0000256" key="1">
    <source>
        <dbReference type="SAM" id="Phobius"/>
    </source>
</evidence>
<keyword evidence="1" id="KW-1133">Transmembrane helix</keyword>
<dbReference type="AlphaFoldDB" id="A0A0N5B013"/>
<keyword evidence="1" id="KW-0812">Transmembrane</keyword>
<dbReference type="Proteomes" id="UP000046393">
    <property type="component" value="Unplaced"/>
</dbReference>